<dbReference type="InterPro" id="IPR001034">
    <property type="entry name" value="DeoR_HTH"/>
</dbReference>
<dbReference type="SMART" id="SM00420">
    <property type="entry name" value="HTH_DEOR"/>
    <property type="match status" value="1"/>
</dbReference>
<keyword evidence="1" id="KW-0678">Repressor</keyword>
<dbReference type="EMBL" id="AP021874">
    <property type="protein sequence ID" value="BBO70258.1"/>
    <property type="molecule type" value="Genomic_DNA"/>
</dbReference>
<dbReference type="PANTHER" id="PTHR30363">
    <property type="entry name" value="HTH-TYPE TRANSCRIPTIONAL REGULATOR SRLR-RELATED"/>
    <property type="match status" value="1"/>
</dbReference>
<dbReference type="SUPFAM" id="SSF100950">
    <property type="entry name" value="NagB/RpiA/CoA transferase-like"/>
    <property type="match status" value="1"/>
</dbReference>
<dbReference type="InterPro" id="IPR037171">
    <property type="entry name" value="NagB/RpiA_transferase-like"/>
</dbReference>
<dbReference type="InterPro" id="IPR014036">
    <property type="entry name" value="DeoR-like_C"/>
</dbReference>
<dbReference type="PROSITE" id="PS00894">
    <property type="entry name" value="HTH_DEOR_1"/>
    <property type="match status" value="1"/>
</dbReference>
<dbReference type="Pfam" id="PF08220">
    <property type="entry name" value="HTH_DeoR"/>
    <property type="match status" value="1"/>
</dbReference>
<dbReference type="Gene3D" id="1.10.10.10">
    <property type="entry name" value="Winged helix-like DNA-binding domain superfamily/Winged helix DNA-binding domain"/>
    <property type="match status" value="1"/>
</dbReference>
<proteinExistence type="predicted"/>
<dbReference type="AlphaFoldDB" id="A0A5K7YN71"/>
<gene>
    <name evidence="7" type="primary">glpR_2</name>
    <name evidence="7" type="ORF">DSCA_41880</name>
</gene>
<protein>
    <submittedName>
        <fullName evidence="7">DeoR/GlpR family transcriptional regulator</fullName>
    </submittedName>
</protein>
<evidence type="ECO:0000256" key="3">
    <source>
        <dbReference type="ARBA" id="ARBA00023125"/>
    </source>
</evidence>
<feature type="region of interest" description="Disordered" evidence="5">
    <location>
        <begin position="1"/>
        <end position="30"/>
    </location>
</feature>
<organism evidence="7 8">
    <name type="scientific">Desulfosarcina alkanivorans</name>
    <dbReference type="NCBI Taxonomy" id="571177"/>
    <lineage>
        <taxon>Bacteria</taxon>
        <taxon>Pseudomonadati</taxon>
        <taxon>Thermodesulfobacteriota</taxon>
        <taxon>Desulfobacteria</taxon>
        <taxon>Desulfobacterales</taxon>
        <taxon>Desulfosarcinaceae</taxon>
        <taxon>Desulfosarcina</taxon>
    </lineage>
</organism>
<dbReference type="InterPro" id="IPR018356">
    <property type="entry name" value="Tscrpt_reg_HTH_DeoR_CS"/>
</dbReference>
<dbReference type="PANTHER" id="PTHR30363:SF4">
    <property type="entry name" value="GLYCEROL-3-PHOSPHATE REGULON REPRESSOR"/>
    <property type="match status" value="1"/>
</dbReference>
<evidence type="ECO:0000256" key="1">
    <source>
        <dbReference type="ARBA" id="ARBA00022491"/>
    </source>
</evidence>
<evidence type="ECO:0000256" key="2">
    <source>
        <dbReference type="ARBA" id="ARBA00023015"/>
    </source>
</evidence>
<dbReference type="SUPFAM" id="SSF46785">
    <property type="entry name" value="Winged helix' DNA-binding domain"/>
    <property type="match status" value="1"/>
</dbReference>
<accession>A0A5K7YN71</accession>
<evidence type="ECO:0000259" key="6">
    <source>
        <dbReference type="PROSITE" id="PS51000"/>
    </source>
</evidence>
<name>A0A5K7YN71_9BACT</name>
<keyword evidence="4" id="KW-0804">Transcription</keyword>
<evidence type="ECO:0000256" key="4">
    <source>
        <dbReference type="ARBA" id="ARBA00023163"/>
    </source>
</evidence>
<dbReference type="Proteomes" id="UP000427906">
    <property type="component" value="Chromosome"/>
</dbReference>
<evidence type="ECO:0000313" key="7">
    <source>
        <dbReference type="EMBL" id="BBO70258.1"/>
    </source>
</evidence>
<dbReference type="Pfam" id="PF00455">
    <property type="entry name" value="DeoRC"/>
    <property type="match status" value="1"/>
</dbReference>
<dbReference type="GO" id="GO:0003677">
    <property type="term" value="F:DNA binding"/>
    <property type="evidence" value="ECO:0007669"/>
    <property type="project" value="UniProtKB-KW"/>
</dbReference>
<dbReference type="InterPro" id="IPR036388">
    <property type="entry name" value="WH-like_DNA-bd_sf"/>
</dbReference>
<sequence>MWDGRGRVQMKKTNEVAGKSLPAKKNGKLAPVRKRQEKIRKMVHAQGFVTIETLAQSFSVTPQTIRRDINSLSEKGHLCRYHGGAAVPTSTENVAYNERKVLCFREKQKIAQLLAQQIPDNASLFINIGTTTEAIAHALCNHKRLRVITNNLNVASIMSANENFEVIVAGGLVRHRDQGIIGEATIDFISQFKVDFGIIGISGIDLDGTLLDFDYREVRAARAIIDNSRNVLLATDHTKFGRNAMVRLGNIAEIDCLFTDRQPPAGLAEVIAASEVELYVA</sequence>
<dbReference type="InterPro" id="IPR050313">
    <property type="entry name" value="Carb_Metab_HTH_regulators"/>
</dbReference>
<evidence type="ECO:0000256" key="5">
    <source>
        <dbReference type="SAM" id="MobiDB-lite"/>
    </source>
</evidence>
<dbReference type="Gene3D" id="3.30.750.70">
    <property type="entry name" value="4-hydroxybutyrate coenzyme like domains"/>
    <property type="match status" value="1"/>
</dbReference>
<dbReference type="GO" id="GO:0003700">
    <property type="term" value="F:DNA-binding transcription factor activity"/>
    <property type="evidence" value="ECO:0007669"/>
    <property type="project" value="InterPro"/>
</dbReference>
<dbReference type="NCBIfam" id="NF008154">
    <property type="entry name" value="PRK10906.1"/>
    <property type="match status" value="1"/>
</dbReference>
<keyword evidence="8" id="KW-1185">Reference proteome</keyword>
<dbReference type="PROSITE" id="PS51000">
    <property type="entry name" value="HTH_DEOR_2"/>
    <property type="match status" value="1"/>
</dbReference>
<dbReference type="PRINTS" id="PR00037">
    <property type="entry name" value="HTHLACR"/>
</dbReference>
<keyword evidence="3" id="KW-0238">DNA-binding</keyword>
<dbReference type="SMART" id="SM01134">
    <property type="entry name" value="DeoRC"/>
    <property type="match status" value="1"/>
</dbReference>
<keyword evidence="2" id="KW-0805">Transcription regulation</keyword>
<dbReference type="KEGG" id="dalk:DSCA_41880"/>
<reference evidence="7 8" key="1">
    <citation type="submission" date="2019-11" db="EMBL/GenBank/DDBJ databases">
        <title>Comparative genomics of hydrocarbon-degrading Desulfosarcina strains.</title>
        <authorList>
            <person name="Watanabe M."/>
            <person name="Kojima H."/>
            <person name="Fukui M."/>
        </authorList>
    </citation>
    <scope>NUCLEOTIDE SEQUENCE [LARGE SCALE GENOMIC DNA]</scope>
    <source>
        <strain evidence="7 8">PL12</strain>
    </source>
</reference>
<feature type="domain" description="HTH deoR-type" evidence="6">
    <location>
        <begin position="32"/>
        <end position="87"/>
    </location>
</feature>
<dbReference type="InterPro" id="IPR036390">
    <property type="entry name" value="WH_DNA-bd_sf"/>
</dbReference>
<evidence type="ECO:0000313" key="8">
    <source>
        <dbReference type="Proteomes" id="UP000427906"/>
    </source>
</evidence>